<evidence type="ECO:0000313" key="2">
    <source>
        <dbReference type="Proteomes" id="UP001159427"/>
    </source>
</evidence>
<proteinExistence type="predicted"/>
<accession>A0ABN8Q9A8</accession>
<gene>
    <name evidence="1" type="ORF">PEVE_00003449</name>
</gene>
<sequence>RRPSPCLSAAIANCVLPPISVSVFDKEVGGGGEGFLRKTKSLLPHIARFHFYNRLILPNFDYDGIVWGDKDNAVLMNNLQLLQNKAAKTILNRPFHSSATNALEALE</sequence>
<reference evidence="1 2" key="1">
    <citation type="submission" date="2022-05" db="EMBL/GenBank/DDBJ databases">
        <authorList>
            <consortium name="Genoscope - CEA"/>
            <person name="William W."/>
        </authorList>
    </citation>
    <scope>NUCLEOTIDE SEQUENCE [LARGE SCALE GENOMIC DNA]</scope>
</reference>
<feature type="non-terminal residue" evidence="1">
    <location>
        <position position="107"/>
    </location>
</feature>
<protein>
    <submittedName>
        <fullName evidence="1">Uncharacterized protein</fullName>
    </submittedName>
</protein>
<comment type="caution">
    <text evidence="1">The sequence shown here is derived from an EMBL/GenBank/DDBJ whole genome shotgun (WGS) entry which is preliminary data.</text>
</comment>
<dbReference type="Proteomes" id="UP001159427">
    <property type="component" value="Unassembled WGS sequence"/>
</dbReference>
<evidence type="ECO:0000313" key="1">
    <source>
        <dbReference type="EMBL" id="CAH3159987.1"/>
    </source>
</evidence>
<dbReference type="EMBL" id="CALNXI010001204">
    <property type="protein sequence ID" value="CAH3159987.1"/>
    <property type="molecule type" value="Genomic_DNA"/>
</dbReference>
<keyword evidence="2" id="KW-1185">Reference proteome</keyword>
<name>A0ABN8Q9A8_9CNID</name>
<organism evidence="1 2">
    <name type="scientific">Porites evermanni</name>
    <dbReference type="NCBI Taxonomy" id="104178"/>
    <lineage>
        <taxon>Eukaryota</taxon>
        <taxon>Metazoa</taxon>
        <taxon>Cnidaria</taxon>
        <taxon>Anthozoa</taxon>
        <taxon>Hexacorallia</taxon>
        <taxon>Scleractinia</taxon>
        <taxon>Fungiina</taxon>
        <taxon>Poritidae</taxon>
        <taxon>Porites</taxon>
    </lineage>
</organism>
<feature type="non-terminal residue" evidence="1">
    <location>
        <position position="1"/>
    </location>
</feature>